<feature type="domain" description="Tubulin epsilon and delta complex protein 1" evidence="1">
    <location>
        <begin position="77"/>
        <end position="255"/>
    </location>
</feature>
<reference evidence="2" key="2">
    <citation type="journal article" date="2023" name="Science">
        <title>Genomic signatures of disease resistance in endangered staghorn corals.</title>
        <authorList>
            <person name="Vollmer S.V."/>
            <person name="Selwyn J.D."/>
            <person name="Despard B.A."/>
            <person name="Roesel C.L."/>
        </authorList>
    </citation>
    <scope>NUCLEOTIDE SEQUENCE</scope>
    <source>
        <strain evidence="2">K2</strain>
    </source>
</reference>
<evidence type="ECO:0000313" key="3">
    <source>
        <dbReference type="Proteomes" id="UP001249851"/>
    </source>
</evidence>
<name>A0AAD9QN25_ACRCE</name>
<dbReference type="EMBL" id="JARQWQ010000023">
    <property type="protein sequence ID" value="KAK2564328.1"/>
    <property type="molecule type" value="Genomic_DNA"/>
</dbReference>
<dbReference type="InterPro" id="IPR043535">
    <property type="entry name" value="TEDC1"/>
</dbReference>
<dbReference type="Proteomes" id="UP001249851">
    <property type="component" value="Unassembled WGS sequence"/>
</dbReference>
<comment type="caution">
    <text evidence="2">The sequence shown here is derived from an EMBL/GenBank/DDBJ whole genome shotgun (WGS) entry which is preliminary data.</text>
</comment>
<accession>A0AAD9QN25</accession>
<proteinExistence type="predicted"/>
<dbReference type="PANTHER" id="PTHR35076:SF1">
    <property type="entry name" value="TUBULIN EPSILON AND DELTA COMPLEX PROTEIN 1"/>
    <property type="match status" value="1"/>
</dbReference>
<protein>
    <submittedName>
        <fullName evidence="2">Tubulin epsilon and delta complex protein 1</fullName>
    </submittedName>
</protein>
<dbReference type="AlphaFoldDB" id="A0AAD9QN25"/>
<dbReference type="PANTHER" id="PTHR35076">
    <property type="entry name" value="TUBULIN EPSILON AND DELTA COMPLEX PROTEIN 1"/>
    <property type="match status" value="1"/>
</dbReference>
<gene>
    <name evidence="2" type="ORF">P5673_012589</name>
</gene>
<sequence>MAQIREIIGAICTIFNGHCPGEISPESFRQAKFDMNDTTPTLWRTLHTVLCFNTFRPIDSSKHNLVNLCKHAMFQKGYKVTDFYNLPEDMSRGSRELMLALGWLMAKEDIISDLISRLEPLIFEDPPIHLYSNDKIPLPKTLDHDRGCERKGPKNPAHVAELLKLKYHKLSLALRSLLASRREYTRAICKLHSVPKGAKFSSSSHFSSQDIYFLCHPQELLKYEERVEWFCNYAKALLIWVANEATFWKWMTSVLNAKIHDAKQTDRKADTSNCQEDQLLKPNRILQKTKEHQVELSQLLHLQETTYRTISKHWKKAKVVLLQSCVQNNDDLSKHLMLLDNELQLQMTELQEGSINKCSKCWTQQTVPLCLRKVNQDQPRAGKASKEVSVVSQEIARLTKVKESLVYKMKTLQEKHKAKLYQVSHSHPNLICISSNMRGNGLSMADNNLPRHLICLCGIVVKMEDQVRFLARSCI</sequence>
<keyword evidence="3" id="KW-1185">Reference proteome</keyword>
<evidence type="ECO:0000313" key="2">
    <source>
        <dbReference type="EMBL" id="KAK2564328.1"/>
    </source>
</evidence>
<dbReference type="InterPro" id="IPR027996">
    <property type="entry name" value="TEDC1_dom"/>
</dbReference>
<dbReference type="Pfam" id="PF14970">
    <property type="entry name" value="TEDC1"/>
    <property type="match status" value="1"/>
</dbReference>
<evidence type="ECO:0000259" key="1">
    <source>
        <dbReference type="Pfam" id="PF14970"/>
    </source>
</evidence>
<organism evidence="2 3">
    <name type="scientific">Acropora cervicornis</name>
    <name type="common">Staghorn coral</name>
    <dbReference type="NCBI Taxonomy" id="6130"/>
    <lineage>
        <taxon>Eukaryota</taxon>
        <taxon>Metazoa</taxon>
        <taxon>Cnidaria</taxon>
        <taxon>Anthozoa</taxon>
        <taxon>Hexacorallia</taxon>
        <taxon>Scleractinia</taxon>
        <taxon>Astrocoeniina</taxon>
        <taxon>Acroporidae</taxon>
        <taxon>Acropora</taxon>
    </lineage>
</organism>
<reference evidence="2" key="1">
    <citation type="journal article" date="2023" name="G3 (Bethesda)">
        <title>Whole genome assembly and annotation of the endangered Caribbean coral Acropora cervicornis.</title>
        <authorList>
            <person name="Selwyn J.D."/>
            <person name="Vollmer S.V."/>
        </authorList>
    </citation>
    <scope>NUCLEOTIDE SEQUENCE</scope>
    <source>
        <strain evidence="2">K2</strain>
    </source>
</reference>